<dbReference type="InterPro" id="IPR012911">
    <property type="entry name" value="PP2C_C"/>
</dbReference>
<keyword evidence="11" id="KW-0460">Magnesium</keyword>
<feature type="domain" description="PPM-type phosphatase" evidence="18">
    <location>
        <begin position="23"/>
        <end position="291"/>
    </location>
</feature>
<dbReference type="Pfam" id="PF07830">
    <property type="entry name" value="PP2C_C"/>
    <property type="match status" value="1"/>
</dbReference>
<dbReference type="SMART" id="SM00332">
    <property type="entry name" value="PP2Cc"/>
    <property type="match status" value="1"/>
</dbReference>
<keyword evidence="14" id="KW-0464">Manganese</keyword>
<protein>
    <submittedName>
        <fullName evidence="19">Protein phosphatase 1B</fullName>
    </submittedName>
</protein>
<dbReference type="GO" id="GO:0016020">
    <property type="term" value="C:membrane"/>
    <property type="evidence" value="ECO:0007669"/>
    <property type="project" value="UniProtKB-SubCell"/>
</dbReference>
<comment type="cofactor">
    <cofactor evidence="1">
        <name>Mn(2+)</name>
        <dbReference type="ChEBI" id="CHEBI:29035"/>
    </cofactor>
</comment>
<reference key="2">
    <citation type="submission" date="2011-10" db="EMBL/GenBank/DDBJ databases">
        <title>The genome and transcriptome sequence of Clonorchis sinensis provide insights into the carcinogenic liver fluke.</title>
        <authorList>
            <person name="Wang X."/>
            <person name="Huang Y."/>
            <person name="Chen W."/>
            <person name="Liu H."/>
            <person name="Guo L."/>
            <person name="Chen Y."/>
            <person name="Luo F."/>
            <person name="Zhou W."/>
            <person name="Sun J."/>
            <person name="Mao Q."/>
            <person name="Liang P."/>
            <person name="Zhou C."/>
            <person name="Tian Y."/>
            <person name="Men J."/>
            <person name="Lv X."/>
            <person name="Huang L."/>
            <person name="Zhou J."/>
            <person name="Hu Y."/>
            <person name="Li R."/>
            <person name="Zhang F."/>
            <person name="Lei H."/>
            <person name="Li X."/>
            <person name="Hu X."/>
            <person name="Liang C."/>
            <person name="Xu J."/>
            <person name="Wu Z."/>
            <person name="Yu X."/>
        </authorList>
    </citation>
    <scope>NUCLEOTIDE SEQUENCE</scope>
    <source>
        <strain>Henan</strain>
    </source>
</reference>
<keyword evidence="13" id="KW-0472">Membrane</keyword>
<dbReference type="PANTHER" id="PTHR47992">
    <property type="entry name" value="PROTEIN PHOSPHATASE"/>
    <property type="match status" value="1"/>
</dbReference>
<evidence type="ECO:0000256" key="17">
    <source>
        <dbReference type="SAM" id="MobiDB-lite"/>
    </source>
</evidence>
<keyword evidence="6" id="KW-0963">Cytoplasm</keyword>
<keyword evidence="20" id="KW-1185">Reference proteome</keyword>
<evidence type="ECO:0000256" key="14">
    <source>
        <dbReference type="ARBA" id="ARBA00023211"/>
    </source>
</evidence>
<evidence type="ECO:0000256" key="2">
    <source>
        <dbReference type="ARBA" id="ARBA00001946"/>
    </source>
</evidence>
<evidence type="ECO:0000256" key="15">
    <source>
        <dbReference type="ARBA" id="ARBA00023288"/>
    </source>
</evidence>
<dbReference type="PROSITE" id="PS01032">
    <property type="entry name" value="PPM_1"/>
    <property type="match status" value="1"/>
</dbReference>
<dbReference type="InterPro" id="IPR036580">
    <property type="entry name" value="PP2C_C_sf"/>
</dbReference>
<evidence type="ECO:0000256" key="11">
    <source>
        <dbReference type="ARBA" id="ARBA00022842"/>
    </source>
</evidence>
<evidence type="ECO:0000256" key="10">
    <source>
        <dbReference type="ARBA" id="ARBA00022801"/>
    </source>
</evidence>
<evidence type="ECO:0000256" key="3">
    <source>
        <dbReference type="ARBA" id="ARBA00004514"/>
    </source>
</evidence>
<dbReference type="SUPFAM" id="SSF81601">
    <property type="entry name" value="Protein serine/threonine phosphatase 2C, C-terminal domain"/>
    <property type="match status" value="1"/>
</dbReference>
<dbReference type="InterPro" id="IPR000222">
    <property type="entry name" value="PP2C_BS"/>
</dbReference>
<evidence type="ECO:0000256" key="12">
    <source>
        <dbReference type="ARBA" id="ARBA00022912"/>
    </source>
</evidence>
<sequence length="529" mass="58465">MGAFLEKPKTEKSSDAGSGNGIRYGLSSMQGWRVEMEDAHVARVELSGPFKTWSYFGVFDGHAGARVSELCASKLLETILSTEEFKKLAQTDEQDLDVTLLKRGVVNGFLTFDRELAFEDRDEKSGSTAVIAFITPTHIIMANCGDSRAMLVREDKPFLATEDHKPYLPIERKRISDAGGQVMLSRVNGSLAVSRSLGDFEYKQVYSRGATEQLVSPEPDVFVVERKPDRDQVLILACDGIWDVFENDALATYVLQRLRCVPNLDEVCQEILDTSLHKGSKDNMSVLLIALDGAPTVDPEAARKDGELDKAIRSIVMELLDSPNEDSENLNVNYVASVVQSMELPNYPPGGFITNLSSHNVPIIAFRSQLSSIVKKTKSTLPMFIIENPSPFFSRGVSLKVYMMSVYDKTTATFAIAYKHVNEDTTANHDPAQLIALPLLKESARAHTADLRTDSLVIELVVVVDLQESGVLLSPAVPELDFSFDFQPIGWIVYIDCCGPNGDRLSPYPSRPVQPDVAILPATILYRFT</sequence>
<dbReference type="EMBL" id="DF142955">
    <property type="protein sequence ID" value="GAA49387.1"/>
    <property type="molecule type" value="Genomic_DNA"/>
</dbReference>
<keyword evidence="9" id="KW-0479">Metal-binding</keyword>
<evidence type="ECO:0000256" key="6">
    <source>
        <dbReference type="ARBA" id="ARBA00022490"/>
    </source>
</evidence>
<dbReference type="Gene3D" id="1.10.10.430">
    <property type="entry name" value="Phosphatase 2C, C-terminal domain suprefamily"/>
    <property type="match status" value="1"/>
</dbReference>
<dbReference type="AlphaFoldDB" id="G7Y8V2"/>
<dbReference type="GO" id="GO:0005829">
    <property type="term" value="C:cytosol"/>
    <property type="evidence" value="ECO:0007669"/>
    <property type="project" value="UniProtKB-SubCell"/>
</dbReference>
<keyword evidence="15" id="KW-0449">Lipoprotein</keyword>
<accession>G7Y8V2</accession>
<dbReference type="Proteomes" id="UP000008909">
    <property type="component" value="Unassembled WGS sequence"/>
</dbReference>
<dbReference type="InterPro" id="IPR001932">
    <property type="entry name" value="PPM-type_phosphatase-like_dom"/>
</dbReference>
<feature type="compositionally biased region" description="Basic and acidic residues" evidence="17">
    <location>
        <begin position="1"/>
        <end position="14"/>
    </location>
</feature>
<dbReference type="FunFam" id="3.60.40.10:FF:000001">
    <property type="entry name" value="protein phosphatase 1B isoform X1"/>
    <property type="match status" value="1"/>
</dbReference>
<dbReference type="GO" id="GO:0030145">
    <property type="term" value="F:manganese ion binding"/>
    <property type="evidence" value="ECO:0007669"/>
    <property type="project" value="InterPro"/>
</dbReference>
<gene>
    <name evidence="19" type="ORF">CLF_102954</name>
</gene>
<evidence type="ECO:0000256" key="9">
    <source>
        <dbReference type="ARBA" id="ARBA00022723"/>
    </source>
</evidence>
<keyword evidence="12 16" id="KW-0904">Protein phosphatase</keyword>
<dbReference type="Gene3D" id="3.60.40.10">
    <property type="entry name" value="PPM-type phosphatase domain"/>
    <property type="match status" value="1"/>
</dbReference>
<evidence type="ECO:0000256" key="1">
    <source>
        <dbReference type="ARBA" id="ARBA00001936"/>
    </source>
</evidence>
<evidence type="ECO:0000313" key="19">
    <source>
        <dbReference type="EMBL" id="GAA49387.1"/>
    </source>
</evidence>
<dbReference type="GO" id="GO:0000287">
    <property type="term" value="F:magnesium ion binding"/>
    <property type="evidence" value="ECO:0007669"/>
    <property type="project" value="InterPro"/>
</dbReference>
<evidence type="ECO:0000256" key="13">
    <source>
        <dbReference type="ARBA" id="ARBA00023136"/>
    </source>
</evidence>
<evidence type="ECO:0000256" key="5">
    <source>
        <dbReference type="ARBA" id="ARBA00006702"/>
    </source>
</evidence>
<evidence type="ECO:0000256" key="4">
    <source>
        <dbReference type="ARBA" id="ARBA00004635"/>
    </source>
</evidence>
<dbReference type="Pfam" id="PF00481">
    <property type="entry name" value="PP2C"/>
    <property type="match status" value="1"/>
</dbReference>
<dbReference type="GO" id="GO:0004722">
    <property type="term" value="F:protein serine/threonine phosphatase activity"/>
    <property type="evidence" value="ECO:0007669"/>
    <property type="project" value="InterPro"/>
</dbReference>
<dbReference type="SUPFAM" id="SSF81606">
    <property type="entry name" value="PP2C-like"/>
    <property type="match status" value="1"/>
</dbReference>
<keyword evidence="8" id="KW-0519">Myristate</keyword>
<reference evidence="19" key="1">
    <citation type="journal article" date="2011" name="Genome Biol.">
        <title>The draft genome of the carcinogenic human liver fluke Clonorchis sinensis.</title>
        <authorList>
            <person name="Wang X."/>
            <person name="Chen W."/>
            <person name="Huang Y."/>
            <person name="Sun J."/>
            <person name="Men J."/>
            <person name="Liu H."/>
            <person name="Luo F."/>
            <person name="Guo L."/>
            <person name="Lv X."/>
            <person name="Deng C."/>
            <person name="Zhou C."/>
            <person name="Fan Y."/>
            <person name="Li X."/>
            <person name="Huang L."/>
            <person name="Hu Y."/>
            <person name="Liang C."/>
            <person name="Hu X."/>
            <person name="Xu J."/>
            <person name="Yu X."/>
        </authorList>
    </citation>
    <scope>NUCLEOTIDE SEQUENCE [LARGE SCALE GENOMIC DNA]</scope>
    <source>
        <strain evidence="19">Henan</strain>
    </source>
</reference>
<keyword evidence="10 16" id="KW-0378">Hydrolase</keyword>
<evidence type="ECO:0000256" key="7">
    <source>
        <dbReference type="ARBA" id="ARBA00022553"/>
    </source>
</evidence>
<keyword evidence="7" id="KW-0597">Phosphoprotein</keyword>
<evidence type="ECO:0000256" key="8">
    <source>
        <dbReference type="ARBA" id="ARBA00022707"/>
    </source>
</evidence>
<evidence type="ECO:0000256" key="16">
    <source>
        <dbReference type="RuleBase" id="RU003465"/>
    </source>
</evidence>
<proteinExistence type="inferred from homology"/>
<comment type="subcellular location">
    <subcellularLocation>
        <location evidence="3">Cytoplasm</location>
        <location evidence="3">Cytosol</location>
    </subcellularLocation>
    <subcellularLocation>
        <location evidence="4">Membrane</location>
        <topology evidence="4">Lipid-anchor</topology>
    </subcellularLocation>
</comment>
<feature type="region of interest" description="Disordered" evidence="17">
    <location>
        <begin position="1"/>
        <end position="21"/>
    </location>
</feature>
<comment type="similarity">
    <text evidence="5 16">Belongs to the PP2C family.</text>
</comment>
<evidence type="ECO:0000259" key="18">
    <source>
        <dbReference type="PROSITE" id="PS51746"/>
    </source>
</evidence>
<dbReference type="CDD" id="cd00143">
    <property type="entry name" value="PP2Cc"/>
    <property type="match status" value="1"/>
</dbReference>
<dbReference type="InterPro" id="IPR036457">
    <property type="entry name" value="PPM-type-like_dom_sf"/>
</dbReference>
<evidence type="ECO:0000313" key="20">
    <source>
        <dbReference type="Proteomes" id="UP000008909"/>
    </source>
</evidence>
<name>G7Y8V2_CLOSI</name>
<comment type="cofactor">
    <cofactor evidence="2">
        <name>Mg(2+)</name>
        <dbReference type="ChEBI" id="CHEBI:18420"/>
    </cofactor>
</comment>
<dbReference type="InterPro" id="IPR015655">
    <property type="entry name" value="PP2C"/>
</dbReference>
<organism evidence="19 20">
    <name type="scientific">Clonorchis sinensis</name>
    <name type="common">Chinese liver fluke</name>
    <dbReference type="NCBI Taxonomy" id="79923"/>
    <lineage>
        <taxon>Eukaryota</taxon>
        <taxon>Metazoa</taxon>
        <taxon>Spiralia</taxon>
        <taxon>Lophotrochozoa</taxon>
        <taxon>Platyhelminthes</taxon>
        <taxon>Trematoda</taxon>
        <taxon>Digenea</taxon>
        <taxon>Opisthorchiida</taxon>
        <taxon>Opisthorchiata</taxon>
        <taxon>Opisthorchiidae</taxon>
        <taxon>Clonorchis</taxon>
    </lineage>
</organism>
<dbReference type="PROSITE" id="PS51746">
    <property type="entry name" value="PPM_2"/>
    <property type="match status" value="1"/>
</dbReference>